<dbReference type="SUPFAM" id="SSF47769">
    <property type="entry name" value="SAM/Pointed domain"/>
    <property type="match status" value="1"/>
</dbReference>
<dbReference type="Gene3D" id="1.10.150.50">
    <property type="entry name" value="Transcription Factor, Ets-1"/>
    <property type="match status" value="1"/>
</dbReference>
<keyword evidence="4" id="KW-0472">Membrane</keyword>
<evidence type="ECO:0000256" key="2">
    <source>
        <dbReference type="ARBA" id="ARBA00022692"/>
    </source>
</evidence>
<name>A0ABQ7YN09_BRANA</name>
<organism evidence="6 7">
    <name type="scientific">Brassica napus</name>
    <name type="common">Rape</name>
    <dbReference type="NCBI Taxonomy" id="3708"/>
    <lineage>
        <taxon>Eukaryota</taxon>
        <taxon>Viridiplantae</taxon>
        <taxon>Streptophyta</taxon>
        <taxon>Embryophyta</taxon>
        <taxon>Tracheophyta</taxon>
        <taxon>Spermatophyta</taxon>
        <taxon>Magnoliopsida</taxon>
        <taxon>eudicotyledons</taxon>
        <taxon>Gunneridae</taxon>
        <taxon>Pentapetalae</taxon>
        <taxon>rosids</taxon>
        <taxon>malvids</taxon>
        <taxon>Brassicales</taxon>
        <taxon>Brassicaceae</taxon>
        <taxon>Brassiceae</taxon>
        <taxon>Brassica</taxon>
    </lineage>
</organism>
<dbReference type="Proteomes" id="UP000824890">
    <property type="component" value="Unassembled WGS sequence"/>
</dbReference>
<dbReference type="CDD" id="cd09487">
    <property type="entry name" value="SAM_superfamily"/>
    <property type="match status" value="1"/>
</dbReference>
<gene>
    <name evidence="6" type="ORF">HID58_076621</name>
</gene>
<evidence type="ECO:0000313" key="6">
    <source>
        <dbReference type="EMBL" id="KAH0869599.1"/>
    </source>
</evidence>
<reference evidence="6 7" key="1">
    <citation type="submission" date="2021-05" db="EMBL/GenBank/DDBJ databases">
        <title>Genome Assembly of Synthetic Allotetraploid Brassica napus Reveals Homoeologous Exchanges between Subgenomes.</title>
        <authorList>
            <person name="Davis J.T."/>
        </authorList>
    </citation>
    <scope>NUCLEOTIDE SEQUENCE [LARGE SCALE GENOMIC DNA]</scope>
    <source>
        <strain evidence="7">cv. Da-Ae</strain>
        <tissue evidence="6">Seedling</tissue>
    </source>
</reference>
<evidence type="ECO:0000256" key="1">
    <source>
        <dbReference type="ARBA" id="ARBA00004141"/>
    </source>
</evidence>
<evidence type="ECO:0000259" key="5">
    <source>
        <dbReference type="Pfam" id="PF00536"/>
    </source>
</evidence>
<evidence type="ECO:0000256" key="3">
    <source>
        <dbReference type="ARBA" id="ARBA00022989"/>
    </source>
</evidence>
<sequence length="203" mass="22732">MVIMAPLARRYPRALGSLSRTQVLFIFIKPYNPISRSNVLYNQREMGFVNQFARDYSTFAAAACGIDSIMRVTRGKDDLTNHLVSGSGAGLAYSFVSQGFKVRPAHALLTAAGSAVVMSGTVYKGYEIIRSRNAQDSFYTEARAMLSKLSLEDYEKNFKKGHLTDYTLPLLTDSDLKEVTIPPGARLLILDHIKRYHKMVNRK</sequence>
<feature type="domain" description="SAM" evidence="5">
    <location>
        <begin position="146"/>
        <end position="196"/>
    </location>
</feature>
<dbReference type="InterPro" id="IPR039175">
    <property type="entry name" value="TIM22"/>
</dbReference>
<dbReference type="InterPro" id="IPR001660">
    <property type="entry name" value="SAM"/>
</dbReference>
<proteinExistence type="predicted"/>
<keyword evidence="7" id="KW-1185">Reference proteome</keyword>
<comment type="subcellular location">
    <subcellularLocation>
        <location evidence="1">Membrane</location>
        <topology evidence="1">Multi-pass membrane protein</topology>
    </subcellularLocation>
</comment>
<dbReference type="InterPro" id="IPR013761">
    <property type="entry name" value="SAM/pointed_sf"/>
</dbReference>
<evidence type="ECO:0000256" key="4">
    <source>
        <dbReference type="ARBA" id="ARBA00023136"/>
    </source>
</evidence>
<evidence type="ECO:0000313" key="7">
    <source>
        <dbReference type="Proteomes" id="UP000824890"/>
    </source>
</evidence>
<accession>A0ABQ7YN09</accession>
<dbReference type="EMBL" id="JAGKQM010000017">
    <property type="protein sequence ID" value="KAH0869599.1"/>
    <property type="molecule type" value="Genomic_DNA"/>
</dbReference>
<dbReference type="PANTHER" id="PTHR14110">
    <property type="entry name" value="MITOCHONDRIAL IMPORT INNER MEMBRANE TRANSLOCASE SUBUNIT TIM22"/>
    <property type="match status" value="1"/>
</dbReference>
<dbReference type="Pfam" id="PF00536">
    <property type="entry name" value="SAM_1"/>
    <property type="match status" value="1"/>
</dbReference>
<protein>
    <recommendedName>
        <fullName evidence="5">SAM domain-containing protein</fullName>
    </recommendedName>
</protein>
<keyword evidence="2" id="KW-0812">Transmembrane</keyword>
<dbReference type="PANTHER" id="PTHR14110:SF23">
    <property type="entry name" value="MITOCHONDRIAL IMPORT INNER MEMBRANE TRANSLOCASE SUBUNIT TIM22"/>
    <property type="match status" value="1"/>
</dbReference>
<comment type="caution">
    <text evidence="6">The sequence shown here is derived from an EMBL/GenBank/DDBJ whole genome shotgun (WGS) entry which is preliminary data.</text>
</comment>
<keyword evidence="3" id="KW-1133">Transmembrane helix</keyword>